<protein>
    <submittedName>
        <fullName evidence="2">Predicted protein</fullName>
    </submittedName>
</protein>
<organism evidence="3">
    <name type="scientific">Arabidopsis lyrata subsp. lyrata</name>
    <name type="common">Lyre-leaved rock-cress</name>
    <dbReference type="NCBI Taxonomy" id="81972"/>
    <lineage>
        <taxon>Eukaryota</taxon>
        <taxon>Viridiplantae</taxon>
        <taxon>Streptophyta</taxon>
        <taxon>Embryophyta</taxon>
        <taxon>Tracheophyta</taxon>
        <taxon>Spermatophyta</taxon>
        <taxon>Magnoliopsida</taxon>
        <taxon>eudicotyledons</taxon>
        <taxon>Gunneridae</taxon>
        <taxon>Pentapetalae</taxon>
        <taxon>rosids</taxon>
        <taxon>malvids</taxon>
        <taxon>Brassicales</taxon>
        <taxon>Brassicaceae</taxon>
        <taxon>Camelineae</taxon>
        <taxon>Arabidopsis</taxon>
    </lineage>
</organism>
<evidence type="ECO:0000256" key="1">
    <source>
        <dbReference type="SAM" id="SignalP"/>
    </source>
</evidence>
<sequence length="102" mass="11355">MLRFIITDLFVGCIDLIADLLVLNEFCLVIDIDSGGDSGEEKECLAVGWQFDGLIDGNIQALRERLGAEMFEEVPLTGDVALTNPLPRRAEFKIPYLNDHSE</sequence>
<evidence type="ECO:0000313" key="2">
    <source>
        <dbReference type="EMBL" id="EFH39355.1"/>
    </source>
</evidence>
<feature type="signal peptide" evidence="1">
    <location>
        <begin position="1"/>
        <end position="18"/>
    </location>
</feature>
<evidence type="ECO:0000313" key="3">
    <source>
        <dbReference type="Proteomes" id="UP000008694"/>
    </source>
</evidence>
<gene>
    <name evidence="2" type="ORF">ARALYDRAFT_655501</name>
</gene>
<name>D7MVT3_ARALL</name>
<keyword evidence="1" id="KW-0732">Signal</keyword>
<dbReference type="AlphaFoldDB" id="D7MVT3"/>
<reference evidence="3" key="1">
    <citation type="journal article" date="2011" name="Nat. Genet.">
        <title>The Arabidopsis lyrata genome sequence and the basis of rapid genome size change.</title>
        <authorList>
            <person name="Hu T.T."/>
            <person name="Pattyn P."/>
            <person name="Bakker E.G."/>
            <person name="Cao J."/>
            <person name="Cheng J.-F."/>
            <person name="Clark R.M."/>
            <person name="Fahlgren N."/>
            <person name="Fawcett J.A."/>
            <person name="Grimwood J."/>
            <person name="Gundlach H."/>
            <person name="Haberer G."/>
            <person name="Hollister J.D."/>
            <person name="Ossowski S."/>
            <person name="Ottilar R.P."/>
            <person name="Salamov A.A."/>
            <person name="Schneeberger K."/>
            <person name="Spannagl M."/>
            <person name="Wang X."/>
            <person name="Yang L."/>
            <person name="Nasrallah M.E."/>
            <person name="Bergelson J."/>
            <person name="Carrington J.C."/>
            <person name="Gaut B.S."/>
            <person name="Schmutz J."/>
            <person name="Mayer K.F.X."/>
            <person name="Van de Peer Y."/>
            <person name="Grigoriev I.V."/>
            <person name="Nordborg M."/>
            <person name="Weigel D."/>
            <person name="Guo Y.-L."/>
        </authorList>
    </citation>
    <scope>NUCLEOTIDE SEQUENCE [LARGE SCALE GENOMIC DNA]</scope>
    <source>
        <strain evidence="3">cv. MN47</strain>
    </source>
</reference>
<dbReference type="Gramene" id="Al_scaffold_0026_8">
    <property type="protein sequence ID" value="Al_scaffold_0026_8"/>
    <property type="gene ID" value="Al_scaffold_0026_8"/>
</dbReference>
<accession>D7MVT3</accession>
<keyword evidence="3" id="KW-1185">Reference proteome</keyword>
<feature type="chain" id="PRO_5005343442" evidence="1">
    <location>
        <begin position="19"/>
        <end position="102"/>
    </location>
</feature>
<dbReference type="Proteomes" id="UP000008694">
    <property type="component" value="Unassembled WGS sequence"/>
</dbReference>
<dbReference type="EMBL" id="GL348737">
    <property type="protein sequence ID" value="EFH39355.1"/>
    <property type="molecule type" value="Genomic_DNA"/>
</dbReference>
<proteinExistence type="predicted"/>
<dbReference type="HOGENOM" id="CLU_2281308_0_0_1"/>